<name>A0ABQ2IBL8_9PSEU</name>
<organism evidence="1 2">
    <name type="scientific">Lentzea pudingi</name>
    <dbReference type="NCBI Taxonomy" id="1789439"/>
    <lineage>
        <taxon>Bacteria</taxon>
        <taxon>Bacillati</taxon>
        <taxon>Actinomycetota</taxon>
        <taxon>Actinomycetes</taxon>
        <taxon>Pseudonocardiales</taxon>
        <taxon>Pseudonocardiaceae</taxon>
        <taxon>Lentzea</taxon>
    </lineage>
</organism>
<protein>
    <submittedName>
        <fullName evidence="1">Uncharacterized protein</fullName>
    </submittedName>
</protein>
<sequence>MSKFFSSVVEFDTASADELVWASWRRAGFVVEHAKFGEQIDTKAVGNRLAEIFKTRHVIKDRKQLKSDPDRAAWREDIVEEFFGDEPLLYSASSPEEEAARDQLVKMVWEYASTSLSSPLNVALAELHGYVLLQAKVAKRRARPGMKGVPVPSEARFLTEDFELIRDYGITRGLESWRRATERFEALLKEFGNRQPELRLAIAKTVAKEMPSVTGVLVHADPKAITAEHGTGEGKAED</sequence>
<comment type="caution">
    <text evidence="1">The sequence shown here is derived from an EMBL/GenBank/DDBJ whole genome shotgun (WGS) entry which is preliminary data.</text>
</comment>
<dbReference type="EMBL" id="BMNC01000006">
    <property type="protein sequence ID" value="GGN04085.1"/>
    <property type="molecule type" value="Genomic_DNA"/>
</dbReference>
<dbReference type="Proteomes" id="UP000597656">
    <property type="component" value="Unassembled WGS sequence"/>
</dbReference>
<evidence type="ECO:0000313" key="1">
    <source>
        <dbReference type="EMBL" id="GGN04085.1"/>
    </source>
</evidence>
<gene>
    <name evidence="1" type="ORF">GCM10011609_49100</name>
</gene>
<evidence type="ECO:0000313" key="2">
    <source>
        <dbReference type="Proteomes" id="UP000597656"/>
    </source>
</evidence>
<proteinExistence type="predicted"/>
<dbReference type="RefSeq" id="WP_189157117.1">
    <property type="nucleotide sequence ID" value="NZ_BMNC01000006.1"/>
</dbReference>
<accession>A0ABQ2IBL8</accession>
<reference evidence="2" key="1">
    <citation type="journal article" date="2019" name="Int. J. Syst. Evol. Microbiol.">
        <title>The Global Catalogue of Microorganisms (GCM) 10K type strain sequencing project: providing services to taxonomists for standard genome sequencing and annotation.</title>
        <authorList>
            <consortium name="The Broad Institute Genomics Platform"/>
            <consortium name="The Broad Institute Genome Sequencing Center for Infectious Disease"/>
            <person name="Wu L."/>
            <person name="Ma J."/>
        </authorList>
    </citation>
    <scope>NUCLEOTIDE SEQUENCE [LARGE SCALE GENOMIC DNA]</scope>
    <source>
        <strain evidence="2">CGMCC 4.7319</strain>
    </source>
</reference>
<keyword evidence="2" id="KW-1185">Reference proteome</keyword>